<dbReference type="PRINTS" id="PR00449">
    <property type="entry name" value="RASTRNSFRMNG"/>
</dbReference>
<dbReference type="PROSITE" id="PS51419">
    <property type="entry name" value="RAB"/>
    <property type="match status" value="1"/>
</dbReference>
<dbReference type="OrthoDB" id="9989112at2759"/>
<dbReference type="PROSITE" id="PS51421">
    <property type="entry name" value="RAS"/>
    <property type="match status" value="1"/>
</dbReference>
<dbReference type="InterPro" id="IPR005225">
    <property type="entry name" value="Small_GTP-bd"/>
</dbReference>
<dbReference type="GO" id="GO:0005525">
    <property type="term" value="F:GTP binding"/>
    <property type="evidence" value="ECO:0007669"/>
    <property type="project" value="UniProtKB-KW"/>
</dbReference>
<dbReference type="PROSITE" id="PS51420">
    <property type="entry name" value="RHO"/>
    <property type="match status" value="1"/>
</dbReference>
<dbReference type="SMART" id="SM00173">
    <property type="entry name" value="RAS"/>
    <property type="match status" value="1"/>
</dbReference>
<dbReference type="PANTHER" id="PTHR47977">
    <property type="entry name" value="RAS-RELATED PROTEIN RAB"/>
    <property type="match status" value="1"/>
</dbReference>
<reference evidence="4" key="1">
    <citation type="submission" date="2021-03" db="EMBL/GenBank/DDBJ databases">
        <authorList>
            <person name="Bekaert M."/>
        </authorList>
    </citation>
    <scope>NUCLEOTIDE SEQUENCE</scope>
</reference>
<dbReference type="NCBIfam" id="TIGR00231">
    <property type="entry name" value="small_GTP"/>
    <property type="match status" value="1"/>
</dbReference>
<dbReference type="Proteomes" id="UP000683360">
    <property type="component" value="Unassembled WGS sequence"/>
</dbReference>
<keyword evidence="5" id="KW-1185">Reference proteome</keyword>
<proteinExistence type="predicted"/>
<dbReference type="Pfam" id="PF00071">
    <property type="entry name" value="Ras"/>
    <property type="match status" value="1"/>
</dbReference>
<keyword evidence="2" id="KW-0342">GTP-binding</keyword>
<protein>
    <submittedName>
        <fullName evidence="4">RAB43</fullName>
    </submittedName>
</protein>
<dbReference type="InterPro" id="IPR027417">
    <property type="entry name" value="P-loop_NTPase"/>
</dbReference>
<organism evidence="4 5">
    <name type="scientific">Mytilus edulis</name>
    <name type="common">Blue mussel</name>
    <dbReference type="NCBI Taxonomy" id="6550"/>
    <lineage>
        <taxon>Eukaryota</taxon>
        <taxon>Metazoa</taxon>
        <taxon>Spiralia</taxon>
        <taxon>Lophotrochozoa</taxon>
        <taxon>Mollusca</taxon>
        <taxon>Bivalvia</taxon>
        <taxon>Autobranchia</taxon>
        <taxon>Pteriomorphia</taxon>
        <taxon>Mytilida</taxon>
        <taxon>Mytiloidea</taxon>
        <taxon>Mytilidae</taxon>
        <taxon>Mytilinae</taxon>
        <taxon>Mytilus</taxon>
    </lineage>
</organism>
<evidence type="ECO:0000256" key="1">
    <source>
        <dbReference type="ARBA" id="ARBA00022741"/>
    </source>
</evidence>
<dbReference type="InterPro" id="IPR050227">
    <property type="entry name" value="Rab"/>
</dbReference>
<dbReference type="AlphaFoldDB" id="A0A8S3R5K0"/>
<dbReference type="GO" id="GO:0003924">
    <property type="term" value="F:GTPase activity"/>
    <property type="evidence" value="ECO:0007669"/>
    <property type="project" value="InterPro"/>
</dbReference>
<dbReference type="SUPFAM" id="SSF52540">
    <property type="entry name" value="P-loop containing nucleoside triphosphate hydrolases"/>
    <property type="match status" value="1"/>
</dbReference>
<dbReference type="Gene3D" id="3.40.50.300">
    <property type="entry name" value="P-loop containing nucleotide triphosphate hydrolases"/>
    <property type="match status" value="1"/>
</dbReference>
<keyword evidence="3" id="KW-0449">Lipoprotein</keyword>
<evidence type="ECO:0000256" key="2">
    <source>
        <dbReference type="ARBA" id="ARBA00023134"/>
    </source>
</evidence>
<dbReference type="SMART" id="SM00174">
    <property type="entry name" value="RHO"/>
    <property type="match status" value="1"/>
</dbReference>
<evidence type="ECO:0000313" key="5">
    <source>
        <dbReference type="Proteomes" id="UP000683360"/>
    </source>
</evidence>
<comment type="caution">
    <text evidence="4">The sequence shown here is derived from an EMBL/GenBank/DDBJ whole genome shotgun (WGS) entry which is preliminary data.</text>
</comment>
<accession>A0A8S3R5K0</accession>
<name>A0A8S3R5K0_MYTED</name>
<dbReference type="FunFam" id="3.40.50.300:FF:001129">
    <property type="entry name" value="ras-related protein Rab-44 isoform X2"/>
    <property type="match status" value="1"/>
</dbReference>
<dbReference type="EMBL" id="CAJPWZ010000880">
    <property type="protein sequence ID" value="CAG2202170.1"/>
    <property type="molecule type" value="Genomic_DNA"/>
</dbReference>
<dbReference type="InterPro" id="IPR001806">
    <property type="entry name" value="Small_GTPase"/>
</dbReference>
<dbReference type="SMART" id="SM00176">
    <property type="entry name" value="RAN"/>
    <property type="match status" value="1"/>
</dbReference>
<keyword evidence="1" id="KW-0547">Nucleotide-binding</keyword>
<evidence type="ECO:0000256" key="3">
    <source>
        <dbReference type="ARBA" id="ARBA00023288"/>
    </source>
</evidence>
<dbReference type="CDD" id="cd00154">
    <property type="entry name" value="Rab"/>
    <property type="match status" value="1"/>
</dbReference>
<gene>
    <name evidence="4" type="ORF">MEDL_16764</name>
</gene>
<dbReference type="SMART" id="SM00175">
    <property type="entry name" value="RAB"/>
    <property type="match status" value="1"/>
</dbReference>
<evidence type="ECO:0000313" key="4">
    <source>
        <dbReference type="EMBL" id="CAG2202170.1"/>
    </source>
</evidence>
<sequence length="232" mass="26408">MEMLLADHRYIGIFVFFSCAIYTNNFHPPSTIRECSGDNDEGNWGQAVGKTSLVRRFTTGRFQDEYKSTIGVDFTVQTLQLDGKIVKLQIWDTTGQERFRSLTTGYYRNAHAALVVYDVTNTESLNNCVRWMNDVSMYSGQDIPKLLLGNKCDKLSGRTVSSSDGEHFARKHNMMSFSETSAKDGRNVDDAFYKLAQELSRTYFDSMDYKSDSIRLDSIPDNTASWWGCCGY</sequence>